<organism evidence="2 3">
    <name type="scientific">Delitschia confertaspora ATCC 74209</name>
    <dbReference type="NCBI Taxonomy" id="1513339"/>
    <lineage>
        <taxon>Eukaryota</taxon>
        <taxon>Fungi</taxon>
        <taxon>Dikarya</taxon>
        <taxon>Ascomycota</taxon>
        <taxon>Pezizomycotina</taxon>
        <taxon>Dothideomycetes</taxon>
        <taxon>Pleosporomycetidae</taxon>
        <taxon>Pleosporales</taxon>
        <taxon>Delitschiaceae</taxon>
        <taxon>Delitschia</taxon>
    </lineage>
</organism>
<reference evidence="2" key="1">
    <citation type="journal article" date="2020" name="Stud. Mycol.">
        <title>101 Dothideomycetes genomes: a test case for predicting lifestyles and emergence of pathogens.</title>
        <authorList>
            <person name="Haridas S."/>
            <person name="Albert R."/>
            <person name="Binder M."/>
            <person name="Bloem J."/>
            <person name="Labutti K."/>
            <person name="Salamov A."/>
            <person name="Andreopoulos B."/>
            <person name="Baker S."/>
            <person name="Barry K."/>
            <person name="Bills G."/>
            <person name="Bluhm B."/>
            <person name="Cannon C."/>
            <person name="Castanera R."/>
            <person name="Culley D."/>
            <person name="Daum C."/>
            <person name="Ezra D."/>
            <person name="Gonzalez J."/>
            <person name="Henrissat B."/>
            <person name="Kuo A."/>
            <person name="Liang C."/>
            <person name="Lipzen A."/>
            <person name="Lutzoni F."/>
            <person name="Magnuson J."/>
            <person name="Mondo S."/>
            <person name="Nolan M."/>
            <person name="Ohm R."/>
            <person name="Pangilinan J."/>
            <person name="Park H.-J."/>
            <person name="Ramirez L."/>
            <person name="Alfaro M."/>
            <person name="Sun H."/>
            <person name="Tritt A."/>
            <person name="Yoshinaga Y."/>
            <person name="Zwiers L.-H."/>
            <person name="Turgeon B."/>
            <person name="Goodwin S."/>
            <person name="Spatafora J."/>
            <person name="Crous P."/>
            <person name="Grigoriev I."/>
        </authorList>
    </citation>
    <scope>NUCLEOTIDE SEQUENCE</scope>
    <source>
        <strain evidence="2">ATCC 74209</strain>
    </source>
</reference>
<evidence type="ECO:0000313" key="3">
    <source>
        <dbReference type="Proteomes" id="UP000799536"/>
    </source>
</evidence>
<evidence type="ECO:0000256" key="1">
    <source>
        <dbReference type="SAM" id="Phobius"/>
    </source>
</evidence>
<keyword evidence="1" id="KW-1133">Transmembrane helix</keyword>
<gene>
    <name evidence="2" type="ORF">GQ43DRAFT_446576</name>
</gene>
<protein>
    <submittedName>
        <fullName evidence="2">Uncharacterized protein</fullName>
    </submittedName>
</protein>
<dbReference type="Proteomes" id="UP000799536">
    <property type="component" value="Unassembled WGS sequence"/>
</dbReference>
<dbReference type="OrthoDB" id="674604at2759"/>
<proteinExistence type="predicted"/>
<keyword evidence="1" id="KW-0472">Membrane</keyword>
<keyword evidence="1" id="KW-0812">Transmembrane</keyword>
<accession>A0A9P4N2D3</accession>
<dbReference type="EMBL" id="ML993871">
    <property type="protein sequence ID" value="KAF2204665.1"/>
    <property type="molecule type" value="Genomic_DNA"/>
</dbReference>
<keyword evidence="3" id="KW-1185">Reference proteome</keyword>
<feature type="transmembrane region" description="Helical" evidence="1">
    <location>
        <begin position="12"/>
        <end position="32"/>
    </location>
</feature>
<name>A0A9P4N2D3_9PLEO</name>
<sequence length="255" mass="29307">MLPSDWPTKTQVQALVELIVPLFFFAAIVCRYTGTKGGDPKGYLNKILEYQESNFSQLDRTYLPVLDQLLIDQEEEVTEAWLSTFRGFVGSIVILESPLSAISLGRLLQIPQKQVKGRLDSLHSILNFPDDEDVPIRLLHFSFRELLSSTHRKLESHRLEVMSKPSGLRQNMCSLSGLGTLRSEIDESTVTNSLPPGLQYACRYWVDHLEQDWKHINEGDTMYILLQTHFLHWLEAISLIRETNKCVHILERLQT</sequence>
<comment type="caution">
    <text evidence="2">The sequence shown here is derived from an EMBL/GenBank/DDBJ whole genome shotgun (WGS) entry which is preliminary data.</text>
</comment>
<dbReference type="AlphaFoldDB" id="A0A9P4N2D3"/>
<evidence type="ECO:0000313" key="2">
    <source>
        <dbReference type="EMBL" id="KAF2204665.1"/>
    </source>
</evidence>